<dbReference type="Proteomes" id="UP000184080">
    <property type="component" value="Unassembled WGS sequence"/>
</dbReference>
<protein>
    <submittedName>
        <fullName evidence="2">Glutamate:Na+ symporter, ESS family</fullName>
    </submittedName>
</protein>
<dbReference type="OrthoDB" id="4921038at2"/>
<feature type="transmembrane region" description="Helical" evidence="1">
    <location>
        <begin position="254"/>
        <end position="274"/>
    </location>
</feature>
<feature type="transmembrane region" description="Helical" evidence="1">
    <location>
        <begin position="6"/>
        <end position="22"/>
    </location>
</feature>
<evidence type="ECO:0000256" key="1">
    <source>
        <dbReference type="SAM" id="Phobius"/>
    </source>
</evidence>
<dbReference type="AlphaFoldDB" id="A0A1M6HK85"/>
<feature type="transmembrane region" description="Helical" evidence="1">
    <location>
        <begin position="93"/>
        <end position="117"/>
    </location>
</feature>
<feature type="transmembrane region" description="Helical" evidence="1">
    <location>
        <begin position="197"/>
        <end position="217"/>
    </location>
</feature>
<keyword evidence="3" id="KW-1185">Reference proteome</keyword>
<dbReference type="GO" id="GO:0016020">
    <property type="term" value="C:membrane"/>
    <property type="evidence" value="ECO:0007669"/>
    <property type="project" value="InterPro"/>
</dbReference>
<keyword evidence="1" id="KW-1133">Transmembrane helix</keyword>
<proteinExistence type="predicted"/>
<dbReference type="GO" id="GO:0015501">
    <property type="term" value="F:glutamate:sodium symporter activity"/>
    <property type="evidence" value="ECO:0007669"/>
    <property type="project" value="InterPro"/>
</dbReference>
<dbReference type="PANTHER" id="PTHR36178:SF1">
    <property type="entry name" value="SODIUM_GLUTAMATE SYMPORTER"/>
    <property type="match status" value="1"/>
</dbReference>
<sequence>MKLNVIETLCILMAFLLIGYFIQKKVSILKRYYVPAPLIGGLLLAVILSMINNYSVLTLDFSALPIFVAGFFLSIGLRVNIDFFKKGFKWQMIFLGIAIITAFLQNGVSLLIGKIFGKTAAEIVITGSLGLMGDHTVLSTIPEFMAKGKALVPQLTAFSVLALYIATLAGGILFSLFKKNTDLSTNVKIPPAELNPMEFLKILLIFVLGISIALIPGKLGFGKFINPAGGGFLVGLILRTIFDVSKIYEVKLPSVNLIGNYGLSMLLITVFSMFDIRIISKISMYNVILLIIQMAWLMLVAYFVVYKIFKKNALASYVASGLIGFSIGMPASTMSNIQCFSENEGAIPMVLFVVPPVGAWMITVINMYLIPLFL</sequence>
<name>A0A1M6HK85_9CLOT</name>
<accession>A0A1M6HK85</accession>
<feature type="transmembrane region" description="Helical" evidence="1">
    <location>
        <begin position="224"/>
        <end position="242"/>
    </location>
</feature>
<organism evidence="2 3">
    <name type="scientific">Clostridium amylolyticum</name>
    <dbReference type="NCBI Taxonomy" id="1121298"/>
    <lineage>
        <taxon>Bacteria</taxon>
        <taxon>Bacillati</taxon>
        <taxon>Bacillota</taxon>
        <taxon>Clostridia</taxon>
        <taxon>Eubacteriales</taxon>
        <taxon>Clostridiaceae</taxon>
        <taxon>Clostridium</taxon>
    </lineage>
</organism>
<feature type="transmembrane region" description="Helical" evidence="1">
    <location>
        <begin position="157"/>
        <end position="177"/>
    </location>
</feature>
<evidence type="ECO:0000313" key="3">
    <source>
        <dbReference type="Proteomes" id="UP000184080"/>
    </source>
</evidence>
<dbReference type="GO" id="GO:0015813">
    <property type="term" value="P:L-glutamate transmembrane transport"/>
    <property type="evidence" value="ECO:0007669"/>
    <property type="project" value="InterPro"/>
</dbReference>
<dbReference type="RefSeq" id="WP_073007062.1">
    <property type="nucleotide sequence ID" value="NZ_FQZO01000003.1"/>
</dbReference>
<feature type="transmembrane region" description="Helical" evidence="1">
    <location>
        <begin position="346"/>
        <end position="370"/>
    </location>
</feature>
<feature type="transmembrane region" description="Helical" evidence="1">
    <location>
        <begin position="286"/>
        <end position="308"/>
    </location>
</feature>
<dbReference type="PANTHER" id="PTHR36178">
    <property type="entry name" value="SLR0625 PROTEIN"/>
    <property type="match status" value="1"/>
</dbReference>
<keyword evidence="1" id="KW-0472">Membrane</keyword>
<dbReference type="Pfam" id="PF03616">
    <property type="entry name" value="Glt_symporter"/>
    <property type="match status" value="1"/>
</dbReference>
<feature type="transmembrane region" description="Helical" evidence="1">
    <location>
        <begin position="314"/>
        <end position="334"/>
    </location>
</feature>
<dbReference type="InterPro" id="IPR004445">
    <property type="entry name" value="GltS"/>
</dbReference>
<dbReference type="STRING" id="1121298.SAMN05444401_2550"/>
<dbReference type="EMBL" id="FQZO01000003">
    <property type="protein sequence ID" value="SHJ22587.1"/>
    <property type="molecule type" value="Genomic_DNA"/>
</dbReference>
<keyword evidence="1" id="KW-0812">Transmembrane</keyword>
<evidence type="ECO:0000313" key="2">
    <source>
        <dbReference type="EMBL" id="SHJ22587.1"/>
    </source>
</evidence>
<gene>
    <name evidence="2" type="ORF">SAMN05444401_2550</name>
</gene>
<feature type="transmembrane region" description="Helical" evidence="1">
    <location>
        <begin position="34"/>
        <end position="51"/>
    </location>
</feature>
<reference evidence="2 3" key="1">
    <citation type="submission" date="2016-11" db="EMBL/GenBank/DDBJ databases">
        <authorList>
            <person name="Jaros S."/>
            <person name="Januszkiewicz K."/>
            <person name="Wedrychowicz H."/>
        </authorList>
    </citation>
    <scope>NUCLEOTIDE SEQUENCE [LARGE SCALE GENOMIC DNA]</scope>
    <source>
        <strain evidence="2 3">DSM 21864</strain>
    </source>
</reference>
<feature type="transmembrane region" description="Helical" evidence="1">
    <location>
        <begin position="63"/>
        <end position="81"/>
    </location>
</feature>